<keyword evidence="2 3" id="KW-0802">TPR repeat</keyword>
<dbReference type="SMART" id="SM00028">
    <property type="entry name" value="TPR"/>
    <property type="match status" value="4"/>
</dbReference>
<dbReference type="RefSeq" id="WP_289366066.1">
    <property type="nucleotide sequence ID" value="NZ_JAUCBP010000011.1"/>
</dbReference>
<dbReference type="InterPro" id="IPR011990">
    <property type="entry name" value="TPR-like_helical_dom_sf"/>
</dbReference>
<evidence type="ECO:0000256" key="3">
    <source>
        <dbReference type="PROSITE-ProRule" id="PRU00339"/>
    </source>
</evidence>
<organism evidence="4 5">
    <name type="scientific">Alteromonas arenosi</name>
    <dbReference type="NCBI Taxonomy" id="3055817"/>
    <lineage>
        <taxon>Bacteria</taxon>
        <taxon>Pseudomonadati</taxon>
        <taxon>Pseudomonadota</taxon>
        <taxon>Gammaproteobacteria</taxon>
        <taxon>Alteromonadales</taxon>
        <taxon>Alteromonadaceae</taxon>
        <taxon>Alteromonas/Salinimonas group</taxon>
        <taxon>Alteromonas</taxon>
    </lineage>
</organism>
<dbReference type="Pfam" id="PF14559">
    <property type="entry name" value="TPR_19"/>
    <property type="match status" value="1"/>
</dbReference>
<gene>
    <name evidence="4" type="ORF">QTP81_12935</name>
</gene>
<dbReference type="PROSITE" id="PS51257">
    <property type="entry name" value="PROKAR_LIPOPROTEIN"/>
    <property type="match status" value="1"/>
</dbReference>
<dbReference type="InterPro" id="IPR038765">
    <property type="entry name" value="Papain-like_cys_pep_sf"/>
</dbReference>
<dbReference type="EMBL" id="JAUCBP010000011">
    <property type="protein sequence ID" value="MDM7861500.1"/>
    <property type="molecule type" value="Genomic_DNA"/>
</dbReference>
<dbReference type="Pfam" id="PF13432">
    <property type="entry name" value="TPR_16"/>
    <property type="match status" value="1"/>
</dbReference>
<evidence type="ECO:0000256" key="1">
    <source>
        <dbReference type="ARBA" id="ARBA00022737"/>
    </source>
</evidence>
<protein>
    <submittedName>
        <fullName evidence="4">Tetratricopeptide repeat protein</fullName>
    </submittedName>
</protein>
<dbReference type="Proteomes" id="UP001234343">
    <property type="component" value="Unassembled WGS sequence"/>
</dbReference>
<dbReference type="SUPFAM" id="SSF54001">
    <property type="entry name" value="Cysteine proteinases"/>
    <property type="match status" value="1"/>
</dbReference>
<proteinExistence type="predicted"/>
<reference evidence="4 5" key="1">
    <citation type="submission" date="2023-06" db="EMBL/GenBank/DDBJ databases">
        <title>Alteromonas sp. ASW11-36 isolated from intertidal sand.</title>
        <authorList>
            <person name="Li Y."/>
        </authorList>
    </citation>
    <scope>NUCLEOTIDE SEQUENCE [LARGE SCALE GENOMIC DNA]</scope>
    <source>
        <strain evidence="4 5">ASW11-36</strain>
    </source>
</reference>
<feature type="repeat" description="TPR" evidence="3">
    <location>
        <begin position="237"/>
        <end position="270"/>
    </location>
</feature>
<sequence length="388" mass="43791">MRKNIVSTLLTTLLGLAVVGCSSTSDVVIEEPAPLLNDAAFPGYELFPVESKQEVFALSPEAKAFVDRVIWKHDDPDEKIKALVDKIFDRSSLNLLYSNDANTTASQTFDSRAANCISMSIMTYALANYAGFDATFQDIQIPEYWTRRDGYSLLNGHINLKVKPGDKGGVLHFVSREVIIDFDPQESRRHFEVVEMSADKALAMFYNNKGADALIADSYSQAYAYFKAAATVAPDFDGTWVNLGILYRRAGFIDLAKASYQRAIEADHDNLTAWENLAYVHHLNGEEETANAIFARVERQRLDNPFYHFILGEQALEEGELERALGFYRAAYRLDNQKHEILFGLSKVYYALGDIDRAQRFLSMAKRRASNAQDEERYQGKLAVLQNR</sequence>
<evidence type="ECO:0000313" key="5">
    <source>
        <dbReference type="Proteomes" id="UP001234343"/>
    </source>
</evidence>
<dbReference type="PROSITE" id="PS50005">
    <property type="entry name" value="TPR"/>
    <property type="match status" value="1"/>
</dbReference>
<keyword evidence="1" id="KW-0677">Repeat</keyword>
<name>A0ABT7SZ97_9ALTE</name>
<dbReference type="InterPro" id="IPR019734">
    <property type="entry name" value="TPR_rpt"/>
</dbReference>
<keyword evidence="5" id="KW-1185">Reference proteome</keyword>
<accession>A0ABT7SZ97</accession>
<evidence type="ECO:0000256" key="2">
    <source>
        <dbReference type="ARBA" id="ARBA00022803"/>
    </source>
</evidence>
<dbReference type="InterPro" id="IPR051012">
    <property type="entry name" value="CellSynth/LPSAsmb/PSIAsmb"/>
</dbReference>
<dbReference type="PANTHER" id="PTHR45586">
    <property type="entry name" value="TPR REPEAT-CONTAINING PROTEIN PA4667"/>
    <property type="match status" value="1"/>
</dbReference>
<evidence type="ECO:0000313" key="4">
    <source>
        <dbReference type="EMBL" id="MDM7861500.1"/>
    </source>
</evidence>
<dbReference type="SUPFAM" id="SSF48452">
    <property type="entry name" value="TPR-like"/>
    <property type="match status" value="1"/>
</dbReference>
<comment type="caution">
    <text evidence="4">The sequence shown here is derived from an EMBL/GenBank/DDBJ whole genome shotgun (WGS) entry which is preliminary data.</text>
</comment>
<dbReference type="Gene3D" id="1.25.40.10">
    <property type="entry name" value="Tetratricopeptide repeat domain"/>
    <property type="match status" value="1"/>
</dbReference>
<dbReference type="PANTHER" id="PTHR45586:SF1">
    <property type="entry name" value="LIPOPOLYSACCHARIDE ASSEMBLY PROTEIN B"/>
    <property type="match status" value="1"/>
</dbReference>